<name>A0ACB8B9T1_9AGAM</name>
<reference evidence="1" key="1">
    <citation type="journal article" date="2021" name="New Phytol.">
        <title>Evolutionary innovations through gain and loss of genes in the ectomycorrhizal Boletales.</title>
        <authorList>
            <person name="Wu G."/>
            <person name="Miyauchi S."/>
            <person name="Morin E."/>
            <person name="Kuo A."/>
            <person name="Drula E."/>
            <person name="Varga T."/>
            <person name="Kohler A."/>
            <person name="Feng B."/>
            <person name="Cao Y."/>
            <person name="Lipzen A."/>
            <person name="Daum C."/>
            <person name="Hundley H."/>
            <person name="Pangilinan J."/>
            <person name="Johnson J."/>
            <person name="Barry K."/>
            <person name="LaButti K."/>
            <person name="Ng V."/>
            <person name="Ahrendt S."/>
            <person name="Min B."/>
            <person name="Choi I.G."/>
            <person name="Park H."/>
            <person name="Plett J.M."/>
            <person name="Magnuson J."/>
            <person name="Spatafora J.W."/>
            <person name="Nagy L.G."/>
            <person name="Henrissat B."/>
            <person name="Grigoriev I.V."/>
            <person name="Yang Z.L."/>
            <person name="Xu J."/>
            <person name="Martin F.M."/>
        </authorList>
    </citation>
    <scope>NUCLEOTIDE SEQUENCE</scope>
    <source>
        <strain evidence="1">KUC20120723A-06</strain>
    </source>
</reference>
<gene>
    <name evidence="1" type="ORF">BV22DRAFT_689362</name>
</gene>
<evidence type="ECO:0000313" key="1">
    <source>
        <dbReference type="EMBL" id="KAH7921976.1"/>
    </source>
</evidence>
<dbReference type="EMBL" id="MU266503">
    <property type="protein sequence ID" value="KAH7921976.1"/>
    <property type="molecule type" value="Genomic_DNA"/>
</dbReference>
<proteinExistence type="predicted"/>
<evidence type="ECO:0000313" key="2">
    <source>
        <dbReference type="Proteomes" id="UP000790709"/>
    </source>
</evidence>
<organism evidence="1 2">
    <name type="scientific">Leucogyrophana mollusca</name>
    <dbReference type="NCBI Taxonomy" id="85980"/>
    <lineage>
        <taxon>Eukaryota</taxon>
        <taxon>Fungi</taxon>
        <taxon>Dikarya</taxon>
        <taxon>Basidiomycota</taxon>
        <taxon>Agaricomycotina</taxon>
        <taxon>Agaricomycetes</taxon>
        <taxon>Agaricomycetidae</taxon>
        <taxon>Boletales</taxon>
        <taxon>Boletales incertae sedis</taxon>
        <taxon>Leucogyrophana</taxon>
    </lineage>
</organism>
<accession>A0ACB8B9T1</accession>
<keyword evidence="2" id="KW-1185">Reference proteome</keyword>
<dbReference type="Proteomes" id="UP000790709">
    <property type="component" value="Unassembled WGS sequence"/>
</dbReference>
<sequence length="105" mass="11696">MTFVCQGCAAELLPYRNVEPSICLPNIPKLQSINFTHAPIPVHYQLSCNLIKFQALGIPRLSNGQSLHGFRVVIFTSLCGQKTTFMAHLGIIERGVKAFFCKRTC</sequence>
<comment type="caution">
    <text evidence="1">The sequence shown here is derived from an EMBL/GenBank/DDBJ whole genome shotgun (WGS) entry which is preliminary data.</text>
</comment>
<protein>
    <submittedName>
        <fullName evidence="1">Uncharacterized protein</fullName>
    </submittedName>
</protein>